<gene>
    <name evidence="6" type="ORF">IMSHALPRED_002916</name>
</gene>
<evidence type="ECO:0000256" key="2">
    <source>
        <dbReference type="ARBA" id="ARBA00010617"/>
    </source>
</evidence>
<dbReference type="Proteomes" id="UP000664534">
    <property type="component" value="Unassembled WGS sequence"/>
</dbReference>
<dbReference type="PANTHER" id="PTHR24305:SF210">
    <property type="entry name" value="CYTOCHROME P450 MONOOXYGENASE ASQL-RELATED"/>
    <property type="match status" value="1"/>
</dbReference>
<dbReference type="InterPro" id="IPR050121">
    <property type="entry name" value="Cytochrome_P450_monoxygenase"/>
</dbReference>
<evidence type="ECO:0000256" key="1">
    <source>
        <dbReference type="ARBA" id="ARBA00001971"/>
    </source>
</evidence>
<evidence type="ECO:0000313" key="7">
    <source>
        <dbReference type="Proteomes" id="UP000664534"/>
    </source>
</evidence>
<protein>
    <recommendedName>
        <fullName evidence="8">Cytochrome P450</fullName>
    </recommendedName>
</protein>
<comment type="caution">
    <text evidence="6">The sequence shown here is derived from an EMBL/GenBank/DDBJ whole genome shotgun (WGS) entry which is preliminary data.</text>
</comment>
<dbReference type="InterPro" id="IPR001128">
    <property type="entry name" value="Cyt_P450"/>
</dbReference>
<keyword evidence="5" id="KW-0408">Iron</keyword>
<sequence length="418" mass="47170">MASPVYESQSVVVGGFLALVSRIQARRTPSLLMFVAIKVLIYQISRILYNIFLHPLARFPGPLLRSGFYIFNYWEELRGVQAKKALALHDRYGPVVRIGPDSLSFNTANAWKDIYAVKPGKPEIPKDMGFFTQNTNKVPSILVCNHEDHVRIKRLVAHAFSDSALRNQEPLMTKYIELLINQLKKKVRAGQGTQDILSWYMFTTFDIMSDLCFAEPMNALAIGAYQPWIVTILNAAKNGSYVRMERAYPLLAGVSQLYKMMFSGPSKLNTSRAEHMRYSIQKTESRMNNSMERNDIMTPILQHNSEKGMSRAEIAQTLILFMTGGTEPTASGLSGVTYNVLHNRRVYDKLVKEVREAFSSDSEVNNVAVNKLPYLNACVKESLRLYPPVPARFPRRTASGHEVIDGHIIPVNVSSMVD</sequence>
<dbReference type="SUPFAM" id="SSF48264">
    <property type="entry name" value="Cytochrome P450"/>
    <property type="match status" value="1"/>
</dbReference>
<evidence type="ECO:0000256" key="4">
    <source>
        <dbReference type="ARBA" id="ARBA00022723"/>
    </source>
</evidence>
<dbReference type="GO" id="GO:0004497">
    <property type="term" value="F:monooxygenase activity"/>
    <property type="evidence" value="ECO:0007669"/>
    <property type="project" value="InterPro"/>
</dbReference>
<name>A0A8H3J793_9LECA</name>
<evidence type="ECO:0000313" key="6">
    <source>
        <dbReference type="EMBL" id="CAF9941819.1"/>
    </source>
</evidence>
<evidence type="ECO:0000256" key="3">
    <source>
        <dbReference type="ARBA" id="ARBA00022617"/>
    </source>
</evidence>
<dbReference type="Gene3D" id="1.10.630.10">
    <property type="entry name" value="Cytochrome P450"/>
    <property type="match status" value="1"/>
</dbReference>
<dbReference type="PANTHER" id="PTHR24305">
    <property type="entry name" value="CYTOCHROME P450"/>
    <property type="match status" value="1"/>
</dbReference>
<keyword evidence="3" id="KW-0349">Heme</keyword>
<evidence type="ECO:0000256" key="5">
    <source>
        <dbReference type="ARBA" id="ARBA00023004"/>
    </source>
</evidence>
<dbReference type="AlphaFoldDB" id="A0A8H3J793"/>
<organism evidence="6 7">
    <name type="scientific">Imshaugia aleurites</name>
    <dbReference type="NCBI Taxonomy" id="172621"/>
    <lineage>
        <taxon>Eukaryota</taxon>
        <taxon>Fungi</taxon>
        <taxon>Dikarya</taxon>
        <taxon>Ascomycota</taxon>
        <taxon>Pezizomycotina</taxon>
        <taxon>Lecanoromycetes</taxon>
        <taxon>OSLEUM clade</taxon>
        <taxon>Lecanoromycetidae</taxon>
        <taxon>Lecanorales</taxon>
        <taxon>Lecanorineae</taxon>
        <taxon>Parmeliaceae</taxon>
        <taxon>Imshaugia</taxon>
    </lineage>
</organism>
<accession>A0A8H3J793</accession>
<dbReference type="EMBL" id="CAJPDT010000158">
    <property type="protein sequence ID" value="CAF9941819.1"/>
    <property type="molecule type" value="Genomic_DNA"/>
</dbReference>
<dbReference type="OrthoDB" id="1470350at2759"/>
<evidence type="ECO:0008006" key="8">
    <source>
        <dbReference type="Google" id="ProtNLM"/>
    </source>
</evidence>
<comment type="similarity">
    <text evidence="2">Belongs to the cytochrome P450 family.</text>
</comment>
<keyword evidence="4" id="KW-0479">Metal-binding</keyword>
<dbReference type="GO" id="GO:0016705">
    <property type="term" value="F:oxidoreductase activity, acting on paired donors, with incorporation or reduction of molecular oxygen"/>
    <property type="evidence" value="ECO:0007669"/>
    <property type="project" value="InterPro"/>
</dbReference>
<dbReference type="GO" id="GO:0005506">
    <property type="term" value="F:iron ion binding"/>
    <property type="evidence" value="ECO:0007669"/>
    <property type="project" value="InterPro"/>
</dbReference>
<comment type="cofactor">
    <cofactor evidence="1">
        <name>heme</name>
        <dbReference type="ChEBI" id="CHEBI:30413"/>
    </cofactor>
</comment>
<keyword evidence="7" id="KW-1185">Reference proteome</keyword>
<dbReference type="CDD" id="cd11058">
    <property type="entry name" value="CYP60B-like"/>
    <property type="match status" value="1"/>
</dbReference>
<reference evidence="6" key="1">
    <citation type="submission" date="2021-03" db="EMBL/GenBank/DDBJ databases">
        <authorList>
            <person name="Tagirdzhanova G."/>
        </authorList>
    </citation>
    <scope>NUCLEOTIDE SEQUENCE</scope>
</reference>
<proteinExistence type="inferred from homology"/>
<dbReference type="InterPro" id="IPR036396">
    <property type="entry name" value="Cyt_P450_sf"/>
</dbReference>
<dbReference type="GO" id="GO:0020037">
    <property type="term" value="F:heme binding"/>
    <property type="evidence" value="ECO:0007669"/>
    <property type="project" value="InterPro"/>
</dbReference>
<dbReference type="Pfam" id="PF00067">
    <property type="entry name" value="p450"/>
    <property type="match status" value="1"/>
</dbReference>